<evidence type="ECO:0000259" key="1">
    <source>
        <dbReference type="PROSITE" id="PS51340"/>
    </source>
</evidence>
<dbReference type="OrthoDB" id="581532at2"/>
<gene>
    <name evidence="2" type="ORF">NIES267_67530</name>
</gene>
<dbReference type="Proteomes" id="UP000218418">
    <property type="component" value="Chromosome"/>
</dbReference>
<keyword evidence="3" id="KW-1185">Reference proteome</keyword>
<organism evidence="2 3">
    <name type="scientific">Calothrix parasitica NIES-267</name>
    <dbReference type="NCBI Taxonomy" id="1973488"/>
    <lineage>
        <taxon>Bacteria</taxon>
        <taxon>Bacillati</taxon>
        <taxon>Cyanobacteriota</taxon>
        <taxon>Cyanophyceae</taxon>
        <taxon>Nostocales</taxon>
        <taxon>Calotrichaceae</taxon>
        <taxon>Calothrix</taxon>
    </lineage>
</organism>
<dbReference type="GO" id="GO:0030170">
    <property type="term" value="F:pyridoxal phosphate binding"/>
    <property type="evidence" value="ECO:0007669"/>
    <property type="project" value="InterPro"/>
</dbReference>
<dbReference type="PROSITE" id="PS51340">
    <property type="entry name" value="MOSC"/>
    <property type="match status" value="1"/>
</dbReference>
<dbReference type="AlphaFoldDB" id="A0A1Z4M154"/>
<name>A0A1Z4M154_9CYAN</name>
<dbReference type="SUPFAM" id="SSF141673">
    <property type="entry name" value="MOSC N-terminal domain-like"/>
    <property type="match status" value="1"/>
</dbReference>
<sequence length="260" mass="29983">MPHIAKICVYPIKSLDGMEVRQAKVLQSGALEHDRQFAIFDEQGKFVNAKRYAKIHLLRSRFDLENNIVTLKIQGNKTENRFDIKSETSHLETWFGEFFGFTVKLKENLITGFPDDTVSPGPTIVSTATLKEVASWYSDLKENDVRRRMRTTIEIDGVPAFWEDKLFSESSNVIDFKIGNLRFLGVNPCQRCIVPTRNAVTAEVLSEFQKIFVNKRRETLPEWVNKSRFNHYYKLTVNTQLAKQETGNKIIKVGDEISIF</sequence>
<dbReference type="Pfam" id="PF03473">
    <property type="entry name" value="MOSC"/>
    <property type="match status" value="1"/>
</dbReference>
<dbReference type="InterPro" id="IPR005302">
    <property type="entry name" value="MoCF_Sase_C"/>
</dbReference>
<feature type="domain" description="MOSC" evidence="1">
    <location>
        <begin position="93"/>
        <end position="260"/>
    </location>
</feature>
<dbReference type="GO" id="GO:0003824">
    <property type="term" value="F:catalytic activity"/>
    <property type="evidence" value="ECO:0007669"/>
    <property type="project" value="InterPro"/>
</dbReference>
<evidence type="ECO:0000313" key="2">
    <source>
        <dbReference type="EMBL" id="BAY87234.1"/>
    </source>
</evidence>
<dbReference type="EMBL" id="AP018227">
    <property type="protein sequence ID" value="BAY87234.1"/>
    <property type="molecule type" value="Genomic_DNA"/>
</dbReference>
<dbReference type="GO" id="GO:0030151">
    <property type="term" value="F:molybdenum ion binding"/>
    <property type="evidence" value="ECO:0007669"/>
    <property type="project" value="InterPro"/>
</dbReference>
<proteinExistence type="predicted"/>
<evidence type="ECO:0000313" key="3">
    <source>
        <dbReference type="Proteomes" id="UP000218418"/>
    </source>
</evidence>
<protein>
    <submittedName>
        <fullName evidence="2">MOSC domain-containing protein</fullName>
    </submittedName>
</protein>
<dbReference type="InterPro" id="IPR005303">
    <property type="entry name" value="MOCOS_middle"/>
</dbReference>
<reference evidence="2 3" key="1">
    <citation type="submission" date="2017-06" db="EMBL/GenBank/DDBJ databases">
        <title>Genome sequencing of cyanobaciteial culture collection at National Institute for Environmental Studies (NIES).</title>
        <authorList>
            <person name="Hirose Y."/>
            <person name="Shimura Y."/>
            <person name="Fujisawa T."/>
            <person name="Nakamura Y."/>
            <person name="Kawachi M."/>
        </authorList>
    </citation>
    <scope>NUCLEOTIDE SEQUENCE [LARGE SCALE GENOMIC DNA]</scope>
    <source>
        <strain evidence="2 3">NIES-267</strain>
    </source>
</reference>
<dbReference type="Pfam" id="PF03476">
    <property type="entry name" value="MOSC_N"/>
    <property type="match status" value="1"/>
</dbReference>
<accession>A0A1Z4M154</accession>